<accession>A0A2U3D5M3</accession>
<evidence type="ECO:0000313" key="3">
    <source>
        <dbReference type="EMBL" id="PWI56567.1"/>
    </source>
</evidence>
<name>A0A2U3D5M3_SULT2</name>
<keyword evidence="1" id="KW-1133">Transmembrane helix</keyword>
<feature type="domain" description="Prepilin type IV endopeptidase peptidase" evidence="2">
    <location>
        <begin position="11"/>
        <end position="110"/>
    </location>
</feature>
<dbReference type="GO" id="GO:0016020">
    <property type="term" value="C:membrane"/>
    <property type="evidence" value="ECO:0007669"/>
    <property type="project" value="InterPro"/>
</dbReference>
<dbReference type="InterPro" id="IPR000045">
    <property type="entry name" value="Prepilin_IV_endopep_pep"/>
</dbReference>
<reference evidence="3 4" key="1">
    <citation type="submission" date="2016-11" db="EMBL/GenBank/DDBJ databases">
        <title>Comparative genomics of Acidibacillus ferroxidans species.</title>
        <authorList>
            <person name="Oliveira G."/>
            <person name="Nunes G."/>
            <person name="Oliveira R."/>
            <person name="Araujo F."/>
            <person name="Salim A."/>
            <person name="Scholte L."/>
            <person name="Morais D."/>
            <person name="Nancucheo I."/>
            <person name="Johnson D.B."/>
            <person name="Grail B."/>
            <person name="Bittencourt J."/>
            <person name="Valadares R."/>
        </authorList>
    </citation>
    <scope>NUCLEOTIDE SEQUENCE [LARGE SCALE GENOMIC DNA]</scope>
    <source>
        <strain evidence="3 4">Y002</strain>
    </source>
</reference>
<evidence type="ECO:0000256" key="1">
    <source>
        <dbReference type="SAM" id="Phobius"/>
    </source>
</evidence>
<comment type="caution">
    <text evidence="3">The sequence shown here is derived from an EMBL/GenBank/DDBJ whole genome shotgun (WGS) entry which is preliminary data.</text>
</comment>
<dbReference type="EMBL" id="MPDK01000036">
    <property type="protein sequence ID" value="PWI56567.1"/>
    <property type="molecule type" value="Genomic_DNA"/>
</dbReference>
<feature type="transmembrane region" description="Helical" evidence="1">
    <location>
        <begin position="125"/>
        <end position="146"/>
    </location>
</feature>
<dbReference type="Pfam" id="PF01478">
    <property type="entry name" value="Peptidase_A24"/>
    <property type="match status" value="1"/>
</dbReference>
<keyword evidence="1" id="KW-0812">Transmembrane</keyword>
<dbReference type="GO" id="GO:0004190">
    <property type="term" value="F:aspartic-type endopeptidase activity"/>
    <property type="evidence" value="ECO:0007669"/>
    <property type="project" value="InterPro"/>
</dbReference>
<dbReference type="Proteomes" id="UP000245380">
    <property type="component" value="Unassembled WGS sequence"/>
</dbReference>
<dbReference type="AlphaFoldDB" id="A0A2U3D5M3"/>
<keyword evidence="4" id="KW-1185">Reference proteome</keyword>
<organism evidence="3 4">
    <name type="scientific">Sulfoacidibacillus thermotolerans</name>
    <name type="common">Acidibacillus sulfuroxidans</name>
    <dbReference type="NCBI Taxonomy" id="1765684"/>
    <lineage>
        <taxon>Bacteria</taxon>
        <taxon>Bacillati</taxon>
        <taxon>Bacillota</taxon>
        <taxon>Bacilli</taxon>
        <taxon>Bacillales</taxon>
        <taxon>Alicyclobacillaceae</taxon>
        <taxon>Sulfoacidibacillus</taxon>
    </lineage>
</organism>
<sequence>MDLFFALWAGLLFITFLAARQDMQTQTISNTLIFIGALFALFLHGVFQGAMSVLFMTASALAWLFIGGILWRANGIGGGDVKLFAMIATFTGFYGVVLIAMASFLAQFLCFLWQFSNGDMRLHRPFAPSIFVGTLVVGAWACFHLAKTLHVLPA</sequence>
<dbReference type="RefSeq" id="WP_181363168.1">
    <property type="nucleotide sequence ID" value="NZ_MPDK01000036.1"/>
</dbReference>
<feature type="transmembrane region" description="Helical" evidence="1">
    <location>
        <begin position="28"/>
        <end position="46"/>
    </location>
</feature>
<keyword evidence="1" id="KW-0472">Membrane</keyword>
<dbReference type="Gene3D" id="1.20.120.1220">
    <property type="match status" value="1"/>
</dbReference>
<feature type="transmembrane region" description="Helical" evidence="1">
    <location>
        <begin position="83"/>
        <end position="113"/>
    </location>
</feature>
<feature type="transmembrane region" description="Helical" evidence="1">
    <location>
        <begin position="53"/>
        <end position="71"/>
    </location>
</feature>
<proteinExistence type="predicted"/>
<evidence type="ECO:0000313" key="4">
    <source>
        <dbReference type="Proteomes" id="UP000245380"/>
    </source>
</evidence>
<protein>
    <recommendedName>
        <fullName evidence="2">Prepilin type IV endopeptidase peptidase domain-containing protein</fullName>
    </recommendedName>
</protein>
<gene>
    <name evidence="3" type="ORF">BM613_13040</name>
</gene>
<evidence type="ECO:0000259" key="2">
    <source>
        <dbReference type="Pfam" id="PF01478"/>
    </source>
</evidence>